<name>A0AAV4BYR2_9GAST</name>
<gene>
    <name evidence="1" type="ORF">PoB_005187400</name>
</gene>
<organism evidence="1 2">
    <name type="scientific">Plakobranchus ocellatus</name>
    <dbReference type="NCBI Taxonomy" id="259542"/>
    <lineage>
        <taxon>Eukaryota</taxon>
        <taxon>Metazoa</taxon>
        <taxon>Spiralia</taxon>
        <taxon>Lophotrochozoa</taxon>
        <taxon>Mollusca</taxon>
        <taxon>Gastropoda</taxon>
        <taxon>Heterobranchia</taxon>
        <taxon>Euthyneura</taxon>
        <taxon>Panpulmonata</taxon>
        <taxon>Sacoglossa</taxon>
        <taxon>Placobranchoidea</taxon>
        <taxon>Plakobranchidae</taxon>
        <taxon>Plakobranchus</taxon>
    </lineage>
</organism>
<proteinExistence type="predicted"/>
<comment type="caution">
    <text evidence="1">The sequence shown here is derived from an EMBL/GenBank/DDBJ whole genome shotgun (WGS) entry which is preliminary data.</text>
</comment>
<dbReference type="AlphaFoldDB" id="A0AAV4BYR2"/>
<evidence type="ECO:0000313" key="1">
    <source>
        <dbReference type="EMBL" id="GFO25369.1"/>
    </source>
</evidence>
<keyword evidence="2" id="KW-1185">Reference proteome</keyword>
<evidence type="ECO:0000313" key="2">
    <source>
        <dbReference type="Proteomes" id="UP000735302"/>
    </source>
</evidence>
<accession>A0AAV4BYR2</accession>
<protein>
    <submittedName>
        <fullName evidence="1">Uncharacterized protein</fullName>
    </submittedName>
</protein>
<dbReference type="EMBL" id="BLXT01005746">
    <property type="protein sequence ID" value="GFO25369.1"/>
    <property type="molecule type" value="Genomic_DNA"/>
</dbReference>
<reference evidence="1 2" key="1">
    <citation type="journal article" date="2021" name="Elife">
        <title>Chloroplast acquisition without the gene transfer in kleptoplastic sea slugs, Plakobranchus ocellatus.</title>
        <authorList>
            <person name="Maeda T."/>
            <person name="Takahashi S."/>
            <person name="Yoshida T."/>
            <person name="Shimamura S."/>
            <person name="Takaki Y."/>
            <person name="Nagai Y."/>
            <person name="Toyoda A."/>
            <person name="Suzuki Y."/>
            <person name="Arimoto A."/>
            <person name="Ishii H."/>
            <person name="Satoh N."/>
            <person name="Nishiyama T."/>
            <person name="Hasebe M."/>
            <person name="Maruyama T."/>
            <person name="Minagawa J."/>
            <person name="Obokata J."/>
            <person name="Shigenobu S."/>
        </authorList>
    </citation>
    <scope>NUCLEOTIDE SEQUENCE [LARGE SCALE GENOMIC DNA]</scope>
</reference>
<dbReference type="Proteomes" id="UP000735302">
    <property type="component" value="Unassembled WGS sequence"/>
</dbReference>
<sequence length="165" mass="18564">MQVIKFLRSFGPVETSGPNAVYWLVARKVYSDVTHQGCDGLKKKISTNLSDIFEINAGLGTDDERSVQEAYSRMLDLFIRKTKARVLLKLTLASVSSLPMRPSPLFVVILLSLRTIKRALIPTAGLSWSHSEAGHNRHPGTDWLCPMLIAHTDFLKRSRKLSCRR</sequence>